<dbReference type="InterPro" id="IPR016181">
    <property type="entry name" value="Acyl_CoA_acyltransferase"/>
</dbReference>
<protein>
    <submittedName>
        <fullName evidence="2">Acetyltransferase GNAT family</fullName>
    </submittedName>
</protein>
<dbReference type="KEGG" id="bpb:bpr_IV178"/>
<gene>
    <name evidence="2" type="ordered locus">bpr_IV178</name>
</gene>
<proteinExistence type="predicted"/>
<dbReference type="PROSITE" id="PS51186">
    <property type="entry name" value="GNAT"/>
    <property type="match status" value="1"/>
</dbReference>
<feature type="domain" description="N-acetyltransferase" evidence="1">
    <location>
        <begin position="1"/>
        <end position="176"/>
    </location>
</feature>
<evidence type="ECO:0000259" key="1">
    <source>
        <dbReference type="PROSITE" id="PS51186"/>
    </source>
</evidence>
<name>E0S560_BUTPB</name>
<evidence type="ECO:0000313" key="3">
    <source>
        <dbReference type="Proteomes" id="UP000001299"/>
    </source>
</evidence>
<dbReference type="EMBL" id="CP001813">
    <property type="protein sequence ID" value="ADL36542.1"/>
    <property type="molecule type" value="Genomic_DNA"/>
</dbReference>
<dbReference type="eggNOG" id="COG0456">
    <property type="taxonomic scope" value="Bacteria"/>
</dbReference>
<dbReference type="HOGENOM" id="CLU_105077_2_0_9"/>
<organism evidence="2 3">
    <name type="scientific">Butyrivibrio proteoclasticus (strain ATCC 51982 / DSM 14932 / B316)</name>
    <name type="common">Clostridium proteoclasticum</name>
    <dbReference type="NCBI Taxonomy" id="515622"/>
    <lineage>
        <taxon>Bacteria</taxon>
        <taxon>Bacillati</taxon>
        <taxon>Bacillota</taxon>
        <taxon>Clostridia</taxon>
        <taxon>Lachnospirales</taxon>
        <taxon>Lachnospiraceae</taxon>
        <taxon>Butyrivibrio</taxon>
    </lineage>
</organism>
<keyword evidence="3" id="KW-1185">Reference proteome</keyword>
<dbReference type="InterPro" id="IPR000182">
    <property type="entry name" value="GNAT_dom"/>
</dbReference>
<dbReference type="Pfam" id="PF00583">
    <property type="entry name" value="Acetyltransf_1"/>
    <property type="match status" value="1"/>
</dbReference>
<keyword evidence="2" id="KW-0808">Transferase</keyword>
<accession>E0S560</accession>
<dbReference type="Gene3D" id="3.40.630.30">
    <property type="match status" value="1"/>
</dbReference>
<sequence length="187" mass="21500">MKLSVLNIAKIKEIYETRMVIDFPKAELKPMKYIIEAVNVGIYECLGLYENEYCIGYTFLVKQGNSYLIDYIAIYPDKRNKGAGSTLLRLLNEYLADADIVIVEVEDSKYANSDEEKDLQTRRLGFYLRNGCIDTGLRVRCFGVPFIILSLGKDNGGEPDTLWDIYNAYYKAVLPKEMYEKNIERIG</sequence>
<evidence type="ECO:0000313" key="2">
    <source>
        <dbReference type="EMBL" id="ADL36542.1"/>
    </source>
</evidence>
<dbReference type="AlphaFoldDB" id="E0S560"/>
<dbReference type="Proteomes" id="UP000001299">
    <property type="component" value="Plasmid pCY186"/>
</dbReference>
<dbReference type="SUPFAM" id="SSF55729">
    <property type="entry name" value="Acyl-CoA N-acyltransferases (Nat)"/>
    <property type="match status" value="1"/>
</dbReference>
<dbReference type="CDD" id="cd04301">
    <property type="entry name" value="NAT_SF"/>
    <property type="match status" value="1"/>
</dbReference>
<dbReference type="GO" id="GO:0016747">
    <property type="term" value="F:acyltransferase activity, transferring groups other than amino-acyl groups"/>
    <property type="evidence" value="ECO:0007669"/>
    <property type="project" value="InterPro"/>
</dbReference>
<dbReference type="RefSeq" id="WP_013283190.1">
    <property type="nucleotide sequence ID" value="NC_014390.1"/>
</dbReference>
<reference evidence="2 3" key="1">
    <citation type="journal article" date="2010" name="PLoS ONE">
        <title>The glycobiome of the rumen bacterium Butyrivibrio proteoclasticus B316(T) highlights adaptation to a polysaccharide-rich environment.</title>
        <authorList>
            <person name="Kelly W.J."/>
            <person name="Leahy S.C."/>
            <person name="Altermann E."/>
            <person name="Yeoman C.J."/>
            <person name="Dunne J.C."/>
            <person name="Kong Z."/>
            <person name="Pacheco D.M."/>
            <person name="Li D."/>
            <person name="Noel S.J."/>
            <person name="Moon C.D."/>
            <person name="Cookson A.L."/>
            <person name="Attwood G.T."/>
        </authorList>
    </citation>
    <scope>NUCLEOTIDE SEQUENCE [LARGE SCALE GENOMIC DNA]</scope>
    <source>
        <strain evidence="3">ATCC 51982 / DSM 14932 / B316</strain>
        <plasmid evidence="3">Plasmid pCY186</plasmid>
    </source>
</reference>
<geneLocation type="plasmid" evidence="2 3">
    <name>pCY186</name>
</geneLocation>
<keyword evidence="2" id="KW-0614">Plasmid</keyword>